<evidence type="ECO:0000313" key="3">
    <source>
        <dbReference type="EMBL" id="NYF79480.1"/>
    </source>
</evidence>
<dbReference type="AlphaFoldDB" id="A0A7Y9TH45"/>
<dbReference type="RefSeq" id="WP_179489789.1">
    <property type="nucleotide sequence ID" value="NZ_JACCCW010000001.1"/>
</dbReference>
<protein>
    <recommendedName>
        <fullName evidence="2">Thiol:disulfide interchange protein DsbD N-terminal domain-containing protein</fullName>
    </recommendedName>
</protein>
<gene>
    <name evidence="3" type="ORF">HDF17_001767</name>
</gene>
<feature type="chain" id="PRO_5031001231" description="Thiol:disulfide interchange protein DsbD N-terminal domain-containing protein" evidence="1">
    <location>
        <begin position="23"/>
        <end position="158"/>
    </location>
</feature>
<organism evidence="3 4">
    <name type="scientific">Granulicella arctica</name>
    <dbReference type="NCBI Taxonomy" id="940613"/>
    <lineage>
        <taxon>Bacteria</taxon>
        <taxon>Pseudomonadati</taxon>
        <taxon>Acidobacteriota</taxon>
        <taxon>Terriglobia</taxon>
        <taxon>Terriglobales</taxon>
        <taxon>Acidobacteriaceae</taxon>
        <taxon>Granulicella</taxon>
    </lineage>
</organism>
<dbReference type="Proteomes" id="UP000589520">
    <property type="component" value="Unassembled WGS sequence"/>
</dbReference>
<evidence type="ECO:0000259" key="2">
    <source>
        <dbReference type="Pfam" id="PF11412"/>
    </source>
</evidence>
<sequence length="158" mass="16942">MMRSLRWIASAALLVGFQPLIAQDVAKPKSTVIYVAEQQTVPAGKKAVVEVHFAVVDGYHVNSHTPKSDFLIPTVLKVQPAAGVTEAAPEYSTGHDFSFAFDSSTKLDVYTGTFTVKLPVVAAAGSHTLDATLHYQACDHAACYPPKSLPLQVLFTAQ</sequence>
<evidence type="ECO:0000313" key="4">
    <source>
        <dbReference type="Proteomes" id="UP000589520"/>
    </source>
</evidence>
<dbReference type="Pfam" id="PF11412">
    <property type="entry name" value="DsbD_N"/>
    <property type="match status" value="1"/>
</dbReference>
<dbReference type="EMBL" id="JACCCW010000001">
    <property type="protein sequence ID" value="NYF79480.1"/>
    <property type="molecule type" value="Genomic_DNA"/>
</dbReference>
<proteinExistence type="predicted"/>
<dbReference type="InterPro" id="IPR028250">
    <property type="entry name" value="DsbDN"/>
</dbReference>
<evidence type="ECO:0000256" key="1">
    <source>
        <dbReference type="SAM" id="SignalP"/>
    </source>
</evidence>
<reference evidence="3 4" key="1">
    <citation type="submission" date="2020-07" db="EMBL/GenBank/DDBJ databases">
        <title>Genomic Encyclopedia of Type Strains, Phase IV (KMG-V): Genome sequencing to study the core and pangenomes of soil and plant-associated prokaryotes.</title>
        <authorList>
            <person name="Whitman W."/>
        </authorList>
    </citation>
    <scope>NUCLEOTIDE SEQUENCE [LARGE SCALE GENOMIC DNA]</scope>
    <source>
        <strain evidence="3 4">X4EP2</strain>
    </source>
</reference>
<keyword evidence="1" id="KW-0732">Signal</keyword>
<dbReference type="SUPFAM" id="SSF74863">
    <property type="entry name" value="Thiol:disulfide interchange protein DsbD, N-terminal domain (DsbD-alpha)"/>
    <property type="match status" value="1"/>
</dbReference>
<keyword evidence="4" id="KW-1185">Reference proteome</keyword>
<feature type="signal peptide" evidence="1">
    <location>
        <begin position="1"/>
        <end position="22"/>
    </location>
</feature>
<accession>A0A7Y9TH45</accession>
<dbReference type="InterPro" id="IPR036929">
    <property type="entry name" value="DsbDN_sf"/>
</dbReference>
<feature type="domain" description="Thiol:disulfide interchange protein DsbD N-terminal" evidence="2">
    <location>
        <begin position="40"/>
        <end position="147"/>
    </location>
</feature>
<dbReference type="Gene3D" id="2.60.40.1250">
    <property type="entry name" value="Thiol:disulfide interchange protein DsbD, N-terminal domain"/>
    <property type="match status" value="1"/>
</dbReference>
<name>A0A7Y9TH45_9BACT</name>
<comment type="caution">
    <text evidence="3">The sequence shown here is derived from an EMBL/GenBank/DDBJ whole genome shotgun (WGS) entry which is preliminary data.</text>
</comment>